<evidence type="ECO:0000313" key="4">
    <source>
        <dbReference type="EMBL" id="QGW28554.1"/>
    </source>
</evidence>
<dbReference type="RefSeq" id="WP_157478907.1">
    <property type="nucleotide sequence ID" value="NZ_CP046566.1"/>
</dbReference>
<proteinExistence type="predicted"/>
<keyword evidence="1 2" id="KW-0732">Signal</keyword>
<evidence type="ECO:0000256" key="2">
    <source>
        <dbReference type="SAM" id="SignalP"/>
    </source>
</evidence>
<dbReference type="Proteomes" id="UP000426027">
    <property type="component" value="Chromosome"/>
</dbReference>
<feature type="chain" id="PRO_5026227744" evidence="2">
    <location>
        <begin position="21"/>
        <end position="217"/>
    </location>
</feature>
<evidence type="ECO:0000259" key="3">
    <source>
        <dbReference type="Pfam" id="PF13505"/>
    </source>
</evidence>
<dbReference type="Pfam" id="PF13505">
    <property type="entry name" value="OMP_b-brl"/>
    <property type="match status" value="1"/>
</dbReference>
<evidence type="ECO:0000256" key="1">
    <source>
        <dbReference type="ARBA" id="ARBA00022729"/>
    </source>
</evidence>
<dbReference type="KEGG" id="fls:GLV81_10985"/>
<feature type="signal peptide" evidence="2">
    <location>
        <begin position="1"/>
        <end position="20"/>
    </location>
</feature>
<dbReference type="EMBL" id="CP046566">
    <property type="protein sequence ID" value="QGW28554.1"/>
    <property type="molecule type" value="Genomic_DNA"/>
</dbReference>
<dbReference type="AlphaFoldDB" id="A0A6I6G8F3"/>
<dbReference type="InterPro" id="IPR027385">
    <property type="entry name" value="Beta-barrel_OMP"/>
</dbReference>
<reference evidence="4 5" key="1">
    <citation type="submission" date="2019-11" db="EMBL/GenBank/DDBJ databases">
        <authorList>
            <person name="Im W.T."/>
        </authorList>
    </citation>
    <scope>NUCLEOTIDE SEQUENCE [LARGE SCALE GENOMIC DNA]</scope>
    <source>
        <strain evidence="4 5">SB-02</strain>
    </source>
</reference>
<evidence type="ECO:0000313" key="5">
    <source>
        <dbReference type="Proteomes" id="UP000426027"/>
    </source>
</evidence>
<feature type="domain" description="Outer membrane protein beta-barrel" evidence="3">
    <location>
        <begin position="7"/>
        <end position="215"/>
    </location>
</feature>
<keyword evidence="5" id="KW-1185">Reference proteome</keyword>
<sequence>MKKGTIIAAAMLLLAGTAQAQKIGYGIYAGVNFTGAKTDYSNMYNLPITEGGANFTYGVHVNLPLIKKLEVETGLQKVTTGYSFDASRNGVPFSQYTKIQNVSVPVTLLYNIPIDLSDFEVRDNMKDTDFMFGIGAGLFGQYALSGKITDEDGNSQSAKFSNAKRLNMGPRLMMKFTLYQKFEVFIAKEWGAVNTIKNGSGYLRLNSLQMGFGYRIK</sequence>
<accession>A0A6I6G8F3</accession>
<gene>
    <name evidence="4" type="ORF">GLV81_10985</name>
</gene>
<protein>
    <submittedName>
        <fullName evidence="4">Outer membrane beta-barrel protein</fullName>
    </submittedName>
</protein>
<organism evidence="4 5">
    <name type="scientific">Phnomibacter ginsenosidimutans</name>
    <dbReference type="NCBI Taxonomy" id="2676868"/>
    <lineage>
        <taxon>Bacteria</taxon>
        <taxon>Pseudomonadati</taxon>
        <taxon>Bacteroidota</taxon>
        <taxon>Chitinophagia</taxon>
        <taxon>Chitinophagales</taxon>
        <taxon>Chitinophagaceae</taxon>
        <taxon>Phnomibacter</taxon>
    </lineage>
</organism>
<name>A0A6I6G8F3_9BACT</name>